<keyword evidence="7" id="KW-0695">RNA-directed DNA polymerase</keyword>
<dbReference type="PROSITE" id="PS50994">
    <property type="entry name" value="INTEGRASE"/>
    <property type="match status" value="1"/>
</dbReference>
<reference evidence="13" key="1">
    <citation type="journal article" date="2013" name="Genome Biol.">
        <title>Reference genomes and transcriptomes of Nicotiana sylvestris and Nicotiana tomentosiformis.</title>
        <authorList>
            <person name="Sierro N."/>
            <person name="Battey J.N."/>
            <person name="Ouadi S."/>
            <person name="Bovet L."/>
            <person name="Goepfert S."/>
            <person name="Bakaher N."/>
            <person name="Peitsch M.C."/>
            <person name="Ivanov N.V."/>
        </authorList>
    </citation>
    <scope>NUCLEOTIDE SEQUENCE [LARGE SCALE GENOMIC DNA]</scope>
</reference>
<evidence type="ECO:0000256" key="10">
    <source>
        <dbReference type="ARBA" id="ARBA00023172"/>
    </source>
</evidence>
<dbReference type="KEGG" id="nsy:104246173"/>
<evidence type="ECO:0000256" key="7">
    <source>
        <dbReference type="ARBA" id="ARBA00022918"/>
    </source>
</evidence>
<feature type="region of interest" description="Disordered" evidence="11">
    <location>
        <begin position="1"/>
        <end position="38"/>
    </location>
</feature>
<dbReference type="InterPro" id="IPR041588">
    <property type="entry name" value="Integrase_H2C2"/>
</dbReference>
<dbReference type="GO" id="GO:0003887">
    <property type="term" value="F:DNA-directed DNA polymerase activity"/>
    <property type="evidence" value="ECO:0007669"/>
    <property type="project" value="UniProtKB-KW"/>
</dbReference>
<dbReference type="GO" id="GO:0003964">
    <property type="term" value="F:RNA-directed DNA polymerase activity"/>
    <property type="evidence" value="ECO:0007669"/>
    <property type="project" value="UniProtKB-KW"/>
</dbReference>
<keyword evidence="5" id="KW-0460">Magnesium</keyword>
<dbReference type="Pfam" id="PF24626">
    <property type="entry name" value="SH3_Tf2-1"/>
    <property type="match status" value="1"/>
</dbReference>
<evidence type="ECO:0000256" key="2">
    <source>
        <dbReference type="ARBA" id="ARBA00022723"/>
    </source>
</evidence>
<evidence type="ECO:0000256" key="6">
    <source>
        <dbReference type="ARBA" id="ARBA00022908"/>
    </source>
</evidence>
<feature type="domain" description="Integrase catalytic" evidence="12">
    <location>
        <begin position="257"/>
        <end position="423"/>
    </location>
</feature>
<keyword evidence="8" id="KW-0239">DNA-directed DNA polymerase</keyword>
<dbReference type="PANTHER" id="PTHR37984">
    <property type="entry name" value="PROTEIN CBG26694"/>
    <property type="match status" value="1"/>
</dbReference>
<keyword evidence="2" id="KW-0479">Metal-binding</keyword>
<keyword evidence="9" id="KW-0238">DNA-binding</keyword>
<dbReference type="SUPFAM" id="SSF54160">
    <property type="entry name" value="Chromo domain-like"/>
    <property type="match status" value="1"/>
</dbReference>
<evidence type="ECO:0000256" key="8">
    <source>
        <dbReference type="ARBA" id="ARBA00022932"/>
    </source>
</evidence>
<dbReference type="InterPro" id="IPR001584">
    <property type="entry name" value="Integrase_cat-core"/>
</dbReference>
<dbReference type="InterPro" id="IPR036397">
    <property type="entry name" value="RNaseH_sf"/>
</dbReference>
<dbReference type="GO" id="GO:0006310">
    <property type="term" value="P:DNA recombination"/>
    <property type="evidence" value="ECO:0007669"/>
    <property type="project" value="UniProtKB-KW"/>
</dbReference>
<accession>A0A1U7Y7Y3</accession>
<dbReference type="STRING" id="4096.A0A1U7Y7Y3"/>
<evidence type="ECO:0000256" key="3">
    <source>
        <dbReference type="ARBA" id="ARBA00022750"/>
    </source>
</evidence>
<dbReference type="InterPro" id="IPR050951">
    <property type="entry name" value="Retrovirus_Pol_polyprotein"/>
</dbReference>
<dbReference type="RefSeq" id="XP_009800237.1">
    <property type="nucleotide sequence ID" value="XM_009801935.1"/>
</dbReference>
<keyword evidence="8" id="KW-0808">Transferase</keyword>
<dbReference type="GO" id="GO:0003677">
    <property type="term" value="F:DNA binding"/>
    <property type="evidence" value="ECO:0007669"/>
    <property type="project" value="UniProtKB-KW"/>
</dbReference>
<evidence type="ECO:0000256" key="5">
    <source>
        <dbReference type="ARBA" id="ARBA00022842"/>
    </source>
</evidence>
<keyword evidence="6" id="KW-0229">DNA integration</keyword>
<keyword evidence="4" id="KW-0378">Hydrolase</keyword>
<dbReference type="Gene3D" id="3.10.10.10">
    <property type="entry name" value="HIV Type 1 Reverse Transcriptase, subunit A, domain 1"/>
    <property type="match status" value="1"/>
</dbReference>
<dbReference type="Gene3D" id="3.30.420.10">
    <property type="entry name" value="Ribonuclease H-like superfamily/Ribonuclease H"/>
    <property type="match status" value="1"/>
</dbReference>
<dbReference type="PANTHER" id="PTHR37984:SF5">
    <property type="entry name" value="PROTEIN NYNRIN-LIKE"/>
    <property type="match status" value="1"/>
</dbReference>
<dbReference type="Gene3D" id="1.10.340.70">
    <property type="match status" value="1"/>
</dbReference>
<dbReference type="InterPro" id="IPR016197">
    <property type="entry name" value="Chromo-like_dom_sf"/>
</dbReference>
<dbReference type="Pfam" id="PF17921">
    <property type="entry name" value="Integrase_H2C2"/>
    <property type="match status" value="1"/>
</dbReference>
<dbReference type="Proteomes" id="UP000189701">
    <property type="component" value="Unplaced"/>
</dbReference>
<dbReference type="GO" id="GO:0006508">
    <property type="term" value="P:proteolysis"/>
    <property type="evidence" value="ECO:0007669"/>
    <property type="project" value="UniProtKB-KW"/>
</dbReference>
<keyword evidence="1" id="KW-0645">Protease</keyword>
<dbReference type="InterPro" id="IPR012337">
    <property type="entry name" value="RNaseH-like_sf"/>
</dbReference>
<dbReference type="GO" id="GO:0004190">
    <property type="term" value="F:aspartic-type endopeptidase activity"/>
    <property type="evidence" value="ECO:0007669"/>
    <property type="project" value="UniProtKB-KW"/>
</dbReference>
<organism evidence="13 14">
    <name type="scientific">Nicotiana sylvestris</name>
    <name type="common">Wood tobacco</name>
    <name type="synonym">South American tobacco</name>
    <dbReference type="NCBI Taxonomy" id="4096"/>
    <lineage>
        <taxon>Eukaryota</taxon>
        <taxon>Viridiplantae</taxon>
        <taxon>Streptophyta</taxon>
        <taxon>Embryophyta</taxon>
        <taxon>Tracheophyta</taxon>
        <taxon>Spermatophyta</taxon>
        <taxon>Magnoliopsida</taxon>
        <taxon>eudicotyledons</taxon>
        <taxon>Gunneridae</taxon>
        <taxon>Pentapetalae</taxon>
        <taxon>asterids</taxon>
        <taxon>lamiids</taxon>
        <taxon>Solanales</taxon>
        <taxon>Solanaceae</taxon>
        <taxon>Nicotianoideae</taxon>
        <taxon>Nicotianeae</taxon>
        <taxon>Nicotiana</taxon>
    </lineage>
</organism>
<dbReference type="GO" id="GO:0046872">
    <property type="term" value="F:metal ion binding"/>
    <property type="evidence" value="ECO:0007669"/>
    <property type="project" value="UniProtKB-KW"/>
</dbReference>
<dbReference type="GO" id="GO:0015074">
    <property type="term" value="P:DNA integration"/>
    <property type="evidence" value="ECO:0007669"/>
    <property type="project" value="UniProtKB-KW"/>
</dbReference>
<dbReference type="SUPFAM" id="SSF53098">
    <property type="entry name" value="Ribonuclease H-like"/>
    <property type="match status" value="1"/>
</dbReference>
<protein>
    <submittedName>
        <fullName evidence="14">Uncharacterized protein LOC104246173</fullName>
    </submittedName>
</protein>
<dbReference type="SUPFAM" id="SSF56672">
    <property type="entry name" value="DNA/RNA polymerases"/>
    <property type="match status" value="1"/>
</dbReference>
<reference evidence="14" key="2">
    <citation type="submission" date="2025-08" db="UniProtKB">
        <authorList>
            <consortium name="RefSeq"/>
        </authorList>
    </citation>
    <scope>IDENTIFICATION</scope>
    <source>
        <tissue evidence="14">Leaf</tissue>
    </source>
</reference>
<evidence type="ECO:0000259" key="12">
    <source>
        <dbReference type="PROSITE" id="PS50994"/>
    </source>
</evidence>
<evidence type="ECO:0000256" key="1">
    <source>
        <dbReference type="ARBA" id="ARBA00022670"/>
    </source>
</evidence>
<dbReference type="eggNOG" id="KOG0017">
    <property type="taxonomic scope" value="Eukaryota"/>
</dbReference>
<name>A0A1U7Y7Y3_NICSY</name>
<gene>
    <name evidence="14" type="primary">LOC104246173</name>
</gene>
<keyword evidence="10" id="KW-0233">DNA recombination</keyword>
<evidence type="ECO:0000313" key="13">
    <source>
        <dbReference type="Proteomes" id="UP000189701"/>
    </source>
</evidence>
<evidence type="ECO:0000256" key="9">
    <source>
        <dbReference type="ARBA" id="ARBA00023125"/>
    </source>
</evidence>
<sequence>MGSYREPWSDFRPPLHRYPPRSAGSFPPQMQGQRDIDKEPVSLQSVPIVNEFPTVFLDELPRIPPERENDFAIDLLPDTQPISIPPYRMAPAKLRELKEQLKDLLNKGFIRPSTSPWGALVLFVRKKDGSLRMSFLGHVVTGNGIKVDGQKIEVVMTWPRPLNPIEIRSFLGLTGYYRRYHGRLCVPRVGELRAKILSEAHYSRYAVHLGVTKMYRDLRQIYWWNGMKKDIVDMVAQYPNCQQVKAEHHKPGGLTQYIELPIWKWDMINMDFITGLPRTPRRYDAICVIIDRLKNSAHFLPVRTTHSAEDYAKLYIREIVYLHGVLLSIISDRGAQFIVHFWKSFQKGLGTQVNLSTTFHPQTDGQAKRTIQTVGDMLRAYRLRTAQSWQKSYADVRRRDLEFDEEGWVFLKVSPMKGVMRFGKKGKLSPRYVGPYKIIRCGVRVDLPLELEAVHPVFHVSMLRKCIGDPSHITPIEDIHIAEDLFYVEVPVAILDRQVRKLRTKEVASVKVLWRNNNIEEMTWEAEEEMRKKYPHIFTT</sequence>
<keyword evidence="13" id="KW-1185">Reference proteome</keyword>
<dbReference type="InterPro" id="IPR043502">
    <property type="entry name" value="DNA/RNA_pol_sf"/>
</dbReference>
<dbReference type="AlphaFoldDB" id="A0A1U7Y7Y3"/>
<dbReference type="InterPro" id="IPR056924">
    <property type="entry name" value="SH3_Tf2-1"/>
</dbReference>
<keyword evidence="3" id="KW-0064">Aspartyl protease</keyword>
<evidence type="ECO:0000313" key="14">
    <source>
        <dbReference type="RefSeq" id="XP_009800237.1"/>
    </source>
</evidence>
<proteinExistence type="predicted"/>
<evidence type="ECO:0000256" key="4">
    <source>
        <dbReference type="ARBA" id="ARBA00022801"/>
    </source>
</evidence>
<evidence type="ECO:0000256" key="11">
    <source>
        <dbReference type="SAM" id="MobiDB-lite"/>
    </source>
</evidence>
<keyword evidence="8" id="KW-0548">Nucleotidyltransferase</keyword>
<dbReference type="GeneID" id="104246173"/>